<sequence length="95" mass="11215">MRREVEQNRDASLLHAIHKILLKDWDPLGIGSRPAMRDEYDEFLPKIFMLIKSEVSESEIFEYLWRLETVVMEKRGNKAHTARIASLLKHIKIDP</sequence>
<name>A0A3A8GMV5_9GAMM</name>
<evidence type="ECO:0000313" key="6">
    <source>
        <dbReference type="Proteomes" id="UP000281084"/>
    </source>
</evidence>
<evidence type="ECO:0008006" key="7">
    <source>
        <dbReference type="Google" id="ProtNLM"/>
    </source>
</evidence>
<evidence type="ECO:0000313" key="2">
    <source>
        <dbReference type="EMBL" id="RLL35195.1"/>
    </source>
</evidence>
<dbReference type="EMBL" id="RCHE01000001">
    <property type="protein sequence ID" value="RLL50308.1"/>
    <property type="molecule type" value="Genomic_DNA"/>
</dbReference>
<dbReference type="EMBL" id="RCHD01000019">
    <property type="protein sequence ID" value="RLL35195.1"/>
    <property type="molecule type" value="Genomic_DNA"/>
</dbReference>
<dbReference type="EMBL" id="RAXZ01000002">
    <property type="protein sequence ID" value="RKG55231.1"/>
    <property type="molecule type" value="Genomic_DNA"/>
</dbReference>
<accession>A0A498D7V4</accession>
<evidence type="ECO:0000313" key="5">
    <source>
        <dbReference type="Proteomes" id="UP000273105"/>
    </source>
</evidence>
<evidence type="ECO:0000313" key="4">
    <source>
        <dbReference type="Proteomes" id="UP000267166"/>
    </source>
</evidence>
<dbReference type="Proteomes" id="UP000273105">
    <property type="component" value="Unassembled WGS sequence"/>
</dbReference>
<proteinExistence type="predicted"/>
<accession>A0A3A8GMV5</accession>
<dbReference type="Proteomes" id="UP000267166">
    <property type="component" value="Unassembled WGS sequence"/>
</dbReference>
<reference evidence="4 5" key="1">
    <citation type="submission" date="2018-09" db="EMBL/GenBank/DDBJ databases">
        <title>The draft genome of Acinetobacter sp. strains.</title>
        <authorList>
            <person name="Qin J."/>
            <person name="Feng Y."/>
            <person name="Zong Z."/>
        </authorList>
    </citation>
    <scope>NUCLEOTIDE SEQUENCE [LARGE SCALE GENOMIC DNA]</scope>
    <source>
        <strain evidence="3 5">WCHAc060001</strain>
        <strain evidence="2 4">WCHAc060003</strain>
    </source>
</reference>
<evidence type="ECO:0000313" key="3">
    <source>
        <dbReference type="EMBL" id="RLL50308.1"/>
    </source>
</evidence>
<dbReference type="RefSeq" id="WP_117006967.1">
    <property type="nucleotide sequence ID" value="NZ_RAXW01000007.1"/>
</dbReference>
<protein>
    <recommendedName>
        <fullName evidence="7">DUF1871 family protein</fullName>
    </recommendedName>
</protein>
<evidence type="ECO:0000313" key="1">
    <source>
        <dbReference type="EMBL" id="RKG55231.1"/>
    </source>
</evidence>
<keyword evidence="5" id="KW-1185">Reference proteome</keyword>
<reference evidence="1 6" key="2">
    <citation type="submission" date="2018-09" db="EMBL/GenBank/DDBJ databases">
        <title>The draft genome of Acinetobacter spp. strains.</title>
        <authorList>
            <person name="Qin J."/>
            <person name="Feng Y."/>
            <person name="Zong Z."/>
        </authorList>
    </citation>
    <scope>NUCLEOTIDE SEQUENCE [LARGE SCALE GENOMIC DNA]</scope>
    <source>
        <strain evidence="1 6">WCHAc060002</strain>
    </source>
</reference>
<gene>
    <name evidence="1" type="ORF">D7V64_02640</name>
    <name evidence="3" type="ORF">D9K79_00705</name>
    <name evidence="2" type="ORF">D9K80_09300</name>
</gene>
<dbReference type="Proteomes" id="UP000281084">
    <property type="component" value="Unassembled WGS sequence"/>
</dbReference>
<comment type="caution">
    <text evidence="1">The sequence shown here is derived from an EMBL/GenBank/DDBJ whole genome shotgun (WGS) entry which is preliminary data.</text>
</comment>
<dbReference type="AlphaFoldDB" id="A0A3A8GMV5"/>
<organism evidence="1 6">
    <name type="scientific">Acinetobacter cumulans</name>
    <dbReference type="NCBI Taxonomy" id="2136182"/>
    <lineage>
        <taxon>Bacteria</taxon>
        <taxon>Pseudomonadati</taxon>
        <taxon>Pseudomonadota</taxon>
        <taxon>Gammaproteobacteria</taxon>
        <taxon>Moraxellales</taxon>
        <taxon>Moraxellaceae</taxon>
        <taxon>Acinetobacter</taxon>
    </lineage>
</organism>